<dbReference type="GO" id="GO:0043709">
    <property type="term" value="P:cell adhesion involved in single-species biofilm formation"/>
    <property type="evidence" value="ECO:0007669"/>
    <property type="project" value="TreeGrafter"/>
</dbReference>
<geneLocation type="plasmid" evidence="3 4">
    <name>pTT27</name>
</geneLocation>
<feature type="region of interest" description="Disordered" evidence="1">
    <location>
        <begin position="198"/>
        <end position="322"/>
    </location>
</feature>
<proteinExistence type="predicted"/>
<evidence type="ECO:0000313" key="3">
    <source>
        <dbReference type="EMBL" id="AAS82502.1"/>
    </source>
</evidence>
<feature type="compositionally biased region" description="Gly residues" evidence="1">
    <location>
        <begin position="228"/>
        <end position="238"/>
    </location>
</feature>
<protein>
    <submittedName>
        <fullName evidence="3">Diguanylate cyclase/phosphodiesterase domain 1 (GGDEF)</fullName>
    </submittedName>
</protein>
<reference evidence="3 4" key="1">
    <citation type="journal article" date="2004" name="Nat. Biotechnol.">
        <title>The genome sequence of the extreme thermophile Thermus thermophilus.</title>
        <authorList>
            <person name="Henne A."/>
            <person name="Brueggemann H."/>
            <person name="Raasch C."/>
            <person name="Wiezer A."/>
            <person name="Hartsch T."/>
            <person name="Liesegang H."/>
            <person name="Johann A."/>
            <person name="Lienard T."/>
            <person name="Gohl O."/>
            <person name="Martinez-Arias R."/>
            <person name="Jacobi C."/>
            <person name="Starkuviene V."/>
            <person name="Schlenczeck S."/>
            <person name="Dencker S."/>
            <person name="Huber R."/>
            <person name="Klenk H.-P."/>
            <person name="Overbeek R."/>
            <person name="Kramer W."/>
            <person name="Merkl R."/>
            <person name="Gottschalk G."/>
            <person name="Fritz H.-J."/>
        </authorList>
    </citation>
    <scope>NUCLEOTIDE SEQUENCE [LARGE SCALE GENOMIC DNA]</scope>
    <source>
        <strain evidence="4">ATCC BAA-163 / DSM 7039 / HB27</strain>
        <plasmid evidence="3 4">pTT27</plasmid>
    </source>
</reference>
<dbReference type="InterPro" id="IPR043128">
    <property type="entry name" value="Rev_trsase/Diguanyl_cyclase"/>
</dbReference>
<dbReference type="GO" id="GO:1902201">
    <property type="term" value="P:negative regulation of bacterial-type flagellum-dependent cell motility"/>
    <property type="evidence" value="ECO:0007669"/>
    <property type="project" value="TreeGrafter"/>
</dbReference>
<dbReference type="NCBIfam" id="TIGR00254">
    <property type="entry name" value="GGDEF"/>
    <property type="match status" value="1"/>
</dbReference>
<keyword evidence="3" id="KW-0614">Plasmid</keyword>
<organism evidence="3 4">
    <name type="scientific">Thermus thermophilus (strain ATCC BAA-163 / DSM 7039 / HB27)</name>
    <dbReference type="NCBI Taxonomy" id="262724"/>
    <lineage>
        <taxon>Bacteria</taxon>
        <taxon>Thermotogati</taxon>
        <taxon>Deinococcota</taxon>
        <taxon>Deinococci</taxon>
        <taxon>Thermales</taxon>
        <taxon>Thermaceae</taxon>
        <taxon>Thermus</taxon>
    </lineage>
</organism>
<dbReference type="EMBL" id="AE017222">
    <property type="protein sequence ID" value="AAS82502.1"/>
    <property type="molecule type" value="Genomic_DNA"/>
</dbReference>
<feature type="domain" description="GGDEF" evidence="2">
    <location>
        <begin position="116"/>
        <end position="314"/>
    </location>
</feature>
<dbReference type="SUPFAM" id="SSF55073">
    <property type="entry name" value="Nucleotide cyclase"/>
    <property type="match status" value="1"/>
</dbReference>
<dbReference type="InterPro" id="IPR029787">
    <property type="entry name" value="Nucleotide_cyclase"/>
</dbReference>
<sequence length="322" mass="34632">MPQTMGQESLLLRLLLLHEVTAGFSEPPFLEVLARAERGVEWVFPGARLLALLPEEARGLPGRGLGRFRGLLGYGAYFPGPPLPLYLFLDHPGVEKPEELRLAALFMEHLLAALRGAGYREELERQARTDWLTGLGNRRALERALREGLTPGEVLMVLDLDGLKALNDREGHLAGDALLRRFGACLQGLARAHGGRAFRLGGGRVRPDPAGEGLGRGPEGLAGLPREPGGGAGRGRTGPGPPGPGRSENVPGQAPQERLDRLAPPGPEERTPWRTLPVMENSCRAIKREPGKRRRPARGTACKPPSGRRRTSGAGQEPTPAA</sequence>
<dbReference type="PANTHER" id="PTHR45138:SF9">
    <property type="entry name" value="DIGUANYLATE CYCLASE DGCM-RELATED"/>
    <property type="match status" value="1"/>
</dbReference>
<dbReference type="Proteomes" id="UP000000592">
    <property type="component" value="Plasmid pTT27"/>
</dbReference>
<dbReference type="AlphaFoldDB" id="Q745Y3"/>
<evidence type="ECO:0000256" key="1">
    <source>
        <dbReference type="SAM" id="MobiDB-lite"/>
    </source>
</evidence>
<evidence type="ECO:0000313" key="4">
    <source>
        <dbReference type="Proteomes" id="UP000000592"/>
    </source>
</evidence>
<feature type="compositionally biased region" description="Basic and acidic residues" evidence="1">
    <location>
        <begin position="257"/>
        <end position="272"/>
    </location>
</feature>
<dbReference type="InterPro" id="IPR000160">
    <property type="entry name" value="GGDEF_dom"/>
</dbReference>
<dbReference type="CDD" id="cd01949">
    <property type="entry name" value="GGDEF"/>
    <property type="match status" value="1"/>
</dbReference>
<evidence type="ECO:0000259" key="2">
    <source>
        <dbReference type="SMART" id="SM00267"/>
    </source>
</evidence>
<dbReference type="eggNOG" id="COG2199">
    <property type="taxonomic scope" value="Bacteria"/>
</dbReference>
<dbReference type="KEGG" id="tth:TT_P0172"/>
<dbReference type="RefSeq" id="WP_011174394.1">
    <property type="nucleotide sequence ID" value="NC_005838.1"/>
</dbReference>
<gene>
    <name evidence="3" type="ordered locus">TT_P0172</name>
</gene>
<dbReference type="Pfam" id="PF00990">
    <property type="entry name" value="GGDEF"/>
    <property type="match status" value="1"/>
</dbReference>
<name>Q745Y3_THET2</name>
<dbReference type="SMART" id="SM00267">
    <property type="entry name" value="GGDEF"/>
    <property type="match status" value="1"/>
</dbReference>
<dbReference type="Gene3D" id="3.30.70.270">
    <property type="match status" value="1"/>
</dbReference>
<dbReference type="InterPro" id="IPR050469">
    <property type="entry name" value="Diguanylate_Cyclase"/>
</dbReference>
<dbReference type="GO" id="GO:0005886">
    <property type="term" value="C:plasma membrane"/>
    <property type="evidence" value="ECO:0007669"/>
    <property type="project" value="TreeGrafter"/>
</dbReference>
<accession>Q745Y3</accession>
<dbReference type="HOGENOM" id="CLU_863143_0_0_0"/>
<dbReference type="GO" id="GO:0052621">
    <property type="term" value="F:diguanylate cyclase activity"/>
    <property type="evidence" value="ECO:0007669"/>
    <property type="project" value="TreeGrafter"/>
</dbReference>
<dbReference type="PANTHER" id="PTHR45138">
    <property type="entry name" value="REGULATORY COMPONENTS OF SENSORY TRANSDUCTION SYSTEM"/>
    <property type="match status" value="1"/>
</dbReference>